<comment type="caution">
    <text evidence="2">The sequence shown here is derived from an EMBL/GenBank/DDBJ whole genome shotgun (WGS) entry which is preliminary data.</text>
</comment>
<protein>
    <submittedName>
        <fullName evidence="2">Uncharacterized protein</fullName>
    </submittedName>
</protein>
<dbReference type="PATRIC" id="fig|1114963.3.peg.3542"/>
<feature type="compositionally biased region" description="Polar residues" evidence="1">
    <location>
        <begin position="81"/>
        <end position="95"/>
    </location>
</feature>
<feature type="region of interest" description="Disordered" evidence="1">
    <location>
        <begin position="81"/>
        <end position="101"/>
    </location>
</feature>
<reference evidence="2 3" key="1">
    <citation type="journal article" date="2015" name="G3 (Bethesda)">
        <title>Insights into Ongoing Evolution of the Hexachlorocyclohexane Catabolic Pathway from Comparative Genomics of Ten Sphingomonadaceae Strains.</title>
        <authorList>
            <person name="Pearce S.L."/>
            <person name="Oakeshott J.G."/>
            <person name="Pandey G."/>
        </authorList>
    </citation>
    <scope>NUCLEOTIDE SEQUENCE [LARGE SCALE GENOMIC DNA]</scope>
    <source>
        <strain evidence="2 3">LL02</strain>
    </source>
</reference>
<keyword evidence="3" id="KW-1185">Reference proteome</keyword>
<organism evidence="2 3">
    <name type="scientific">Novosphingobium barchaimii LL02</name>
    <dbReference type="NCBI Taxonomy" id="1114963"/>
    <lineage>
        <taxon>Bacteria</taxon>
        <taxon>Pseudomonadati</taxon>
        <taxon>Pseudomonadota</taxon>
        <taxon>Alphaproteobacteria</taxon>
        <taxon>Sphingomonadales</taxon>
        <taxon>Sphingomonadaceae</taxon>
        <taxon>Novosphingobium</taxon>
    </lineage>
</organism>
<gene>
    <name evidence="2" type="ORF">V474_23475</name>
</gene>
<evidence type="ECO:0000313" key="3">
    <source>
        <dbReference type="Proteomes" id="UP000052268"/>
    </source>
</evidence>
<dbReference type="Proteomes" id="UP000052268">
    <property type="component" value="Unassembled WGS sequence"/>
</dbReference>
<evidence type="ECO:0000313" key="2">
    <source>
        <dbReference type="EMBL" id="KMS52920.1"/>
    </source>
</evidence>
<accession>A0A0J8ACS9</accession>
<proteinExistence type="predicted"/>
<name>A0A0J8ACS9_9SPHN</name>
<dbReference type="EMBL" id="JACU01000008">
    <property type="protein sequence ID" value="KMS52920.1"/>
    <property type="molecule type" value="Genomic_DNA"/>
</dbReference>
<evidence type="ECO:0000256" key="1">
    <source>
        <dbReference type="SAM" id="MobiDB-lite"/>
    </source>
</evidence>
<dbReference type="AlphaFoldDB" id="A0A0J8ACS9"/>
<sequence length="101" mass="11032">MGGMLRAEPALIVTVGDASFRILTGSENGAELLLRLYQAAFDLAAKETGYSVETMTNAIFETFRERAQEAGEGWLESVLHQSTRGDTANMNSRTYQGGRAR</sequence>